<evidence type="ECO:0000313" key="2">
    <source>
        <dbReference type="EMBL" id="TDC66826.1"/>
    </source>
</evidence>
<dbReference type="InterPro" id="IPR037401">
    <property type="entry name" value="SnoaL-like"/>
</dbReference>
<gene>
    <name evidence="2" type="ORF">E1283_29405</name>
</gene>
<feature type="domain" description="SnoaL-like" evidence="1">
    <location>
        <begin position="15"/>
        <end position="138"/>
    </location>
</feature>
<dbReference type="CDD" id="cd00531">
    <property type="entry name" value="NTF2_like"/>
    <property type="match status" value="1"/>
</dbReference>
<dbReference type="Proteomes" id="UP000295345">
    <property type="component" value="Unassembled WGS sequence"/>
</dbReference>
<dbReference type="Pfam" id="PF13577">
    <property type="entry name" value="SnoaL_4"/>
    <property type="match status" value="1"/>
</dbReference>
<keyword evidence="3" id="KW-1185">Reference proteome</keyword>
<protein>
    <submittedName>
        <fullName evidence="2">Nuclear transport factor 2 family protein</fullName>
    </submittedName>
</protein>
<dbReference type="SUPFAM" id="SSF54427">
    <property type="entry name" value="NTF2-like"/>
    <property type="match status" value="1"/>
</dbReference>
<organism evidence="2 3">
    <name type="scientific">Streptomyces hainanensis</name>
    <dbReference type="NCBI Taxonomy" id="402648"/>
    <lineage>
        <taxon>Bacteria</taxon>
        <taxon>Bacillati</taxon>
        <taxon>Actinomycetota</taxon>
        <taxon>Actinomycetes</taxon>
        <taxon>Kitasatosporales</taxon>
        <taxon>Streptomycetaceae</taxon>
        <taxon>Streptomyces</taxon>
    </lineage>
</organism>
<proteinExistence type="predicted"/>
<name>A0A4R4SUF8_9ACTN</name>
<reference evidence="2 3" key="1">
    <citation type="submission" date="2019-03" db="EMBL/GenBank/DDBJ databases">
        <title>Draft genome sequences of novel Actinobacteria.</title>
        <authorList>
            <person name="Sahin N."/>
            <person name="Ay H."/>
            <person name="Saygin H."/>
        </authorList>
    </citation>
    <scope>NUCLEOTIDE SEQUENCE [LARGE SCALE GENOMIC DNA]</scope>
    <source>
        <strain evidence="2 3">DSM 41900</strain>
    </source>
</reference>
<dbReference type="EMBL" id="SMKI01000439">
    <property type="protein sequence ID" value="TDC66826.1"/>
    <property type="molecule type" value="Genomic_DNA"/>
</dbReference>
<evidence type="ECO:0000313" key="3">
    <source>
        <dbReference type="Proteomes" id="UP000295345"/>
    </source>
</evidence>
<sequence>MSEPSGREALAERVRALEDDRDLRALLVRGWRALDAGDWDTWIDCWTPDAVLEFGPWREIRGRDAIRDTVREAESGYATMQHHILNVAFEVRGDRASGIGYMWFVAVPEPGMRATPYAMGGPYDWEFVRTAAGWRLARQRLGVWWETGEDPTGAFDGDAG</sequence>
<dbReference type="OrthoDB" id="4941530at2"/>
<dbReference type="RefSeq" id="WP_132821210.1">
    <property type="nucleotide sequence ID" value="NZ_SMKI01000439.1"/>
</dbReference>
<evidence type="ECO:0000259" key="1">
    <source>
        <dbReference type="Pfam" id="PF13577"/>
    </source>
</evidence>
<comment type="caution">
    <text evidence="2">The sequence shown here is derived from an EMBL/GenBank/DDBJ whole genome shotgun (WGS) entry which is preliminary data.</text>
</comment>
<dbReference type="Gene3D" id="3.10.450.50">
    <property type="match status" value="1"/>
</dbReference>
<dbReference type="InterPro" id="IPR032710">
    <property type="entry name" value="NTF2-like_dom_sf"/>
</dbReference>
<dbReference type="AlphaFoldDB" id="A0A4R4SUF8"/>
<accession>A0A4R4SUF8</accession>